<comment type="caution">
    <text evidence="1">The sequence shown here is derived from an EMBL/GenBank/DDBJ whole genome shotgun (WGS) entry which is preliminary data.</text>
</comment>
<dbReference type="RefSeq" id="WP_152771016.1">
    <property type="nucleotide sequence ID" value="NZ_VJZC01000044.1"/>
</dbReference>
<sequence length="82" mass="8947">MNDATAATTPTDTRAVRQGTHFWVMSVEKPGLASATRSGTYIPRPDGTRQDAYQEIYTELTASHPSLRGATVMFFSLEPNGL</sequence>
<gene>
    <name evidence="1" type="ORF">FNH08_09800</name>
</gene>
<reference evidence="1 2" key="1">
    <citation type="submission" date="2019-07" db="EMBL/GenBank/DDBJ databases">
        <title>New species of Amycolatopsis and Streptomyces.</title>
        <authorList>
            <person name="Duangmal K."/>
            <person name="Teo W.F.A."/>
            <person name="Lipun K."/>
        </authorList>
    </citation>
    <scope>NUCLEOTIDE SEQUENCE [LARGE SCALE GENOMIC DNA]</scope>
    <source>
        <strain evidence="1 2">NBRC 106415</strain>
    </source>
</reference>
<dbReference type="OrthoDB" id="4314727at2"/>
<evidence type="ECO:0000313" key="2">
    <source>
        <dbReference type="Proteomes" id="UP000400924"/>
    </source>
</evidence>
<accession>A0A5N8XDC8</accession>
<dbReference type="EMBL" id="VJZC01000044">
    <property type="protein sequence ID" value="MPY57442.1"/>
    <property type="molecule type" value="Genomic_DNA"/>
</dbReference>
<keyword evidence="2" id="KW-1185">Reference proteome</keyword>
<protein>
    <submittedName>
        <fullName evidence="1">Uncharacterized protein</fullName>
    </submittedName>
</protein>
<organism evidence="1 2">
    <name type="scientific">Streptomyces spongiae</name>
    <dbReference type="NCBI Taxonomy" id="565072"/>
    <lineage>
        <taxon>Bacteria</taxon>
        <taxon>Bacillati</taxon>
        <taxon>Actinomycetota</taxon>
        <taxon>Actinomycetes</taxon>
        <taxon>Kitasatosporales</taxon>
        <taxon>Streptomycetaceae</taxon>
        <taxon>Streptomyces</taxon>
    </lineage>
</organism>
<evidence type="ECO:0000313" key="1">
    <source>
        <dbReference type="EMBL" id="MPY57442.1"/>
    </source>
</evidence>
<dbReference type="Proteomes" id="UP000400924">
    <property type="component" value="Unassembled WGS sequence"/>
</dbReference>
<dbReference type="AlphaFoldDB" id="A0A5N8XDC8"/>
<proteinExistence type="predicted"/>
<name>A0A5N8XDC8_9ACTN</name>